<feature type="active site" evidence="7 8">
    <location>
        <position position="123"/>
    </location>
</feature>
<dbReference type="InterPro" id="IPR023562">
    <property type="entry name" value="ClpP/TepA"/>
</dbReference>
<dbReference type="GO" id="GO:0042802">
    <property type="term" value="F:identical protein binding"/>
    <property type="evidence" value="ECO:0007669"/>
    <property type="project" value="UniProtKB-ARBA"/>
</dbReference>
<dbReference type="NCBIfam" id="NF009205">
    <property type="entry name" value="PRK12553.1"/>
    <property type="match status" value="1"/>
</dbReference>
<evidence type="ECO:0000256" key="2">
    <source>
        <dbReference type="ARBA" id="ARBA00022490"/>
    </source>
</evidence>
<dbReference type="CDD" id="cd07017">
    <property type="entry name" value="S14_ClpP_2"/>
    <property type="match status" value="1"/>
</dbReference>
<evidence type="ECO:0000256" key="6">
    <source>
        <dbReference type="ARBA" id="ARBA00034021"/>
    </source>
</evidence>
<feature type="active site" description="Nucleophile" evidence="7">
    <location>
        <position position="98"/>
    </location>
</feature>
<dbReference type="InterPro" id="IPR029045">
    <property type="entry name" value="ClpP/crotonase-like_dom_sf"/>
</dbReference>
<reference evidence="10 11" key="1">
    <citation type="journal article" date="2015" name="Stand. Genomic Sci.">
        <title>High quality draft genome sequence of the moderately halophilic bacterium Pontibacillus yanchengensis Y32(T) and comparison among Pontibacillus genomes.</title>
        <authorList>
            <person name="Huang J."/>
            <person name="Qiao Z.X."/>
            <person name="Tang J.W."/>
            <person name="Wang G."/>
        </authorList>
    </citation>
    <scope>NUCLEOTIDE SEQUENCE [LARGE SCALE GENOMIC DNA]</scope>
    <source>
        <strain evidence="10 11">Y32</strain>
    </source>
</reference>
<keyword evidence="5 7" id="KW-0720">Serine protease</keyword>
<dbReference type="eggNOG" id="COG0740">
    <property type="taxonomic scope" value="Bacteria"/>
</dbReference>
<dbReference type="NCBIfam" id="TIGR00493">
    <property type="entry name" value="clpP"/>
    <property type="match status" value="1"/>
</dbReference>
<dbReference type="PANTHER" id="PTHR10381">
    <property type="entry name" value="ATP-DEPENDENT CLP PROTEASE PROTEOLYTIC SUBUNIT"/>
    <property type="match status" value="1"/>
</dbReference>
<evidence type="ECO:0000256" key="9">
    <source>
        <dbReference type="RuleBase" id="RU003567"/>
    </source>
</evidence>
<keyword evidence="4 7" id="KW-0378">Hydrolase</keyword>
<dbReference type="PRINTS" id="PR00127">
    <property type="entry name" value="CLPPROTEASEP"/>
</dbReference>
<keyword evidence="11" id="KW-1185">Reference proteome</keyword>
<comment type="subunit">
    <text evidence="7">Fourteen ClpP subunits assemble into 2 heptameric rings which stack back to back to give a disk-like structure with a central cavity, resembling the structure of eukaryotic proteasomes.</text>
</comment>
<dbReference type="HAMAP" id="MF_00444">
    <property type="entry name" value="ClpP"/>
    <property type="match status" value="1"/>
</dbReference>
<dbReference type="PROSITE" id="PS00382">
    <property type="entry name" value="CLP_PROTEASE_HIS"/>
    <property type="match status" value="1"/>
</dbReference>
<dbReference type="SUPFAM" id="SSF52096">
    <property type="entry name" value="ClpP/crotonase"/>
    <property type="match status" value="1"/>
</dbReference>
<dbReference type="FunFam" id="3.90.226.10:FF:000001">
    <property type="entry name" value="ATP-dependent Clp protease proteolytic subunit"/>
    <property type="match status" value="1"/>
</dbReference>
<name>A0A0A2TUE9_9BACI</name>
<comment type="function">
    <text evidence="7">Cleaves peptides in various proteins in a process that requires ATP hydrolysis. Has a chymotrypsin-like activity. Plays a major role in the degradation of misfolded proteins.</text>
</comment>
<dbReference type="STRING" id="1385514.N782_09850"/>
<sequence>MNLIPTVIEQTNRGERAYDIYSRLLKDRIIMLGSGIDDNVANSIVAQMLFLSAEDPDKDISLYINSPGGSITAGMAIYDTMQFIKPNVSTICTGMAASMGAFLLAAGEPGKRFALPNSEVMIHQPLGGTQGQAADIQIHANRIIKMREKLNQILSERTGQDYEVIARDTDRDNFMSAHEAKEYGLIDSVMEKKTDE</sequence>
<dbReference type="PANTHER" id="PTHR10381:SF70">
    <property type="entry name" value="ATP-DEPENDENT CLP PROTEASE PROTEOLYTIC SUBUNIT"/>
    <property type="match status" value="1"/>
</dbReference>
<dbReference type="EC" id="3.4.21.92" evidence="7"/>
<dbReference type="GO" id="GO:0051117">
    <property type="term" value="F:ATPase binding"/>
    <property type="evidence" value="ECO:0007669"/>
    <property type="project" value="TreeGrafter"/>
</dbReference>
<dbReference type="InterPro" id="IPR033135">
    <property type="entry name" value="ClpP_His_AS"/>
</dbReference>
<dbReference type="GO" id="GO:0009368">
    <property type="term" value="C:endopeptidase Clp complex"/>
    <property type="evidence" value="ECO:0007669"/>
    <property type="project" value="TreeGrafter"/>
</dbReference>
<dbReference type="GO" id="GO:0004252">
    <property type="term" value="F:serine-type endopeptidase activity"/>
    <property type="evidence" value="ECO:0007669"/>
    <property type="project" value="UniProtKB-UniRule"/>
</dbReference>
<keyword evidence="2 7" id="KW-0963">Cytoplasm</keyword>
<dbReference type="GO" id="GO:0006515">
    <property type="term" value="P:protein quality control for misfolded or incompletely synthesized proteins"/>
    <property type="evidence" value="ECO:0007669"/>
    <property type="project" value="TreeGrafter"/>
</dbReference>
<organism evidence="10 11">
    <name type="scientific">Pontibacillus yanchengensis Y32</name>
    <dbReference type="NCBI Taxonomy" id="1385514"/>
    <lineage>
        <taxon>Bacteria</taxon>
        <taxon>Bacillati</taxon>
        <taxon>Bacillota</taxon>
        <taxon>Bacilli</taxon>
        <taxon>Bacillales</taxon>
        <taxon>Bacillaceae</taxon>
        <taxon>Pontibacillus</taxon>
    </lineage>
</organism>
<evidence type="ECO:0000256" key="1">
    <source>
        <dbReference type="ARBA" id="ARBA00007039"/>
    </source>
</evidence>
<evidence type="ECO:0000256" key="3">
    <source>
        <dbReference type="ARBA" id="ARBA00022670"/>
    </source>
</evidence>
<dbReference type="GO" id="GO:0004176">
    <property type="term" value="F:ATP-dependent peptidase activity"/>
    <property type="evidence" value="ECO:0007669"/>
    <property type="project" value="InterPro"/>
</dbReference>
<dbReference type="Proteomes" id="UP000030147">
    <property type="component" value="Unassembled WGS sequence"/>
</dbReference>
<evidence type="ECO:0000256" key="7">
    <source>
        <dbReference type="HAMAP-Rule" id="MF_00444"/>
    </source>
</evidence>
<evidence type="ECO:0000256" key="4">
    <source>
        <dbReference type="ARBA" id="ARBA00022801"/>
    </source>
</evidence>
<dbReference type="EMBL" id="AVBF01000021">
    <property type="protein sequence ID" value="KGP72880.1"/>
    <property type="molecule type" value="Genomic_DNA"/>
</dbReference>
<dbReference type="GO" id="GO:0005737">
    <property type="term" value="C:cytoplasm"/>
    <property type="evidence" value="ECO:0007669"/>
    <property type="project" value="UniProtKB-SubCell"/>
</dbReference>
<dbReference type="Gene3D" id="3.90.226.10">
    <property type="entry name" value="2-enoyl-CoA Hydratase, Chain A, domain 1"/>
    <property type="match status" value="1"/>
</dbReference>
<comment type="subcellular location">
    <subcellularLocation>
        <location evidence="7">Cytoplasm</location>
    </subcellularLocation>
</comment>
<evidence type="ECO:0000256" key="8">
    <source>
        <dbReference type="PROSITE-ProRule" id="PRU10086"/>
    </source>
</evidence>
<protein>
    <recommendedName>
        <fullName evidence="7 9">ATP-dependent Clp protease proteolytic subunit</fullName>
        <ecNumber evidence="7">3.4.21.92</ecNumber>
    </recommendedName>
    <alternativeName>
        <fullName evidence="7">Endopeptidase Clp</fullName>
    </alternativeName>
</protein>
<dbReference type="AlphaFoldDB" id="A0A0A2TUE9"/>
<evidence type="ECO:0000313" key="11">
    <source>
        <dbReference type="Proteomes" id="UP000030147"/>
    </source>
</evidence>
<gene>
    <name evidence="7" type="primary">clpP</name>
    <name evidence="10" type="ORF">N782_09850</name>
</gene>
<dbReference type="OrthoDB" id="9802800at2"/>
<comment type="caution">
    <text evidence="10">The sequence shown here is derived from an EMBL/GenBank/DDBJ whole genome shotgun (WGS) entry which is preliminary data.</text>
</comment>
<evidence type="ECO:0000313" key="10">
    <source>
        <dbReference type="EMBL" id="KGP72880.1"/>
    </source>
</evidence>
<proteinExistence type="inferred from homology"/>
<comment type="catalytic activity">
    <reaction evidence="6 7 8">
        <text>Hydrolysis of proteins to small peptides in the presence of ATP and magnesium. alpha-casein is the usual test substrate. In the absence of ATP, only oligopeptides shorter than five residues are hydrolyzed (such as succinyl-Leu-Tyr-|-NHMec, and Leu-Tyr-Leu-|-Tyr-Trp, in which cleavage of the -Tyr-|-Leu- and -Tyr-|-Trp bonds also occurs).</text>
        <dbReference type="EC" id="3.4.21.92"/>
    </reaction>
</comment>
<dbReference type="NCBIfam" id="NF001368">
    <property type="entry name" value="PRK00277.1"/>
    <property type="match status" value="1"/>
</dbReference>
<keyword evidence="3 7" id="KW-0645">Protease</keyword>
<dbReference type="InterPro" id="IPR001907">
    <property type="entry name" value="ClpP"/>
</dbReference>
<dbReference type="Pfam" id="PF00574">
    <property type="entry name" value="CLP_protease"/>
    <property type="match status" value="1"/>
</dbReference>
<comment type="similarity">
    <text evidence="1 7 9">Belongs to the peptidase S14 family.</text>
</comment>
<accession>A0A0A2TUE9</accession>
<evidence type="ECO:0000256" key="5">
    <source>
        <dbReference type="ARBA" id="ARBA00022825"/>
    </source>
</evidence>